<organism evidence="1 2">
    <name type="scientific">Loktanella gaetbuli</name>
    <dbReference type="NCBI Taxonomy" id="2881335"/>
    <lineage>
        <taxon>Bacteria</taxon>
        <taxon>Pseudomonadati</taxon>
        <taxon>Pseudomonadota</taxon>
        <taxon>Alphaproteobacteria</taxon>
        <taxon>Rhodobacterales</taxon>
        <taxon>Roseobacteraceae</taxon>
        <taxon>Loktanella</taxon>
    </lineage>
</organism>
<dbReference type="EMBL" id="JAJATZ010000009">
    <property type="protein sequence ID" value="MCB5200517.1"/>
    <property type="molecule type" value="Genomic_DNA"/>
</dbReference>
<comment type="caution">
    <text evidence="1">The sequence shown here is derived from an EMBL/GenBank/DDBJ whole genome shotgun (WGS) entry which is preliminary data.</text>
</comment>
<gene>
    <name evidence="1" type="ORF">LGQ03_14835</name>
</gene>
<evidence type="ECO:0000313" key="2">
    <source>
        <dbReference type="Proteomes" id="UP001138961"/>
    </source>
</evidence>
<protein>
    <submittedName>
        <fullName evidence="1">Uncharacterized protein</fullName>
    </submittedName>
</protein>
<sequence>MKLAEMKNYLAAHSVEDGTAYSHGRLGGGDIHGIEEIDGVWHTYYSERGYRAWPSEEEAVAFVVKDAEKFARAYNFWKD</sequence>
<reference evidence="1" key="1">
    <citation type="submission" date="2021-10" db="EMBL/GenBank/DDBJ databases">
        <title>Loktanella gaetbuli sp. nov., isolated from a tidal flat.</title>
        <authorList>
            <person name="Park S."/>
            <person name="Yoon J.-H."/>
        </authorList>
    </citation>
    <scope>NUCLEOTIDE SEQUENCE</scope>
    <source>
        <strain evidence="1">TSTF-M6</strain>
    </source>
</reference>
<dbReference type="Proteomes" id="UP001138961">
    <property type="component" value="Unassembled WGS sequence"/>
</dbReference>
<evidence type="ECO:0000313" key="1">
    <source>
        <dbReference type="EMBL" id="MCB5200517.1"/>
    </source>
</evidence>
<keyword evidence="2" id="KW-1185">Reference proteome</keyword>
<name>A0ABS8BXP3_9RHOB</name>
<proteinExistence type="predicted"/>
<accession>A0ABS8BXP3</accession>
<dbReference type="RefSeq" id="WP_226749037.1">
    <property type="nucleotide sequence ID" value="NZ_JAJATZ010000009.1"/>
</dbReference>